<organism evidence="2 3">
    <name type="scientific">Gluconacetobacter takamatsuzukensis</name>
    <dbReference type="NCBI Taxonomy" id="1286190"/>
    <lineage>
        <taxon>Bacteria</taxon>
        <taxon>Pseudomonadati</taxon>
        <taxon>Pseudomonadota</taxon>
        <taxon>Alphaproteobacteria</taxon>
        <taxon>Acetobacterales</taxon>
        <taxon>Acetobacteraceae</taxon>
        <taxon>Gluconacetobacter</taxon>
    </lineage>
</organism>
<gene>
    <name evidence="2" type="ORF">HLH27_11005</name>
</gene>
<evidence type="ECO:0000256" key="1">
    <source>
        <dbReference type="SAM" id="MobiDB-lite"/>
    </source>
</evidence>
<feature type="compositionally biased region" description="Basic and acidic residues" evidence="1">
    <location>
        <begin position="245"/>
        <end position="254"/>
    </location>
</feature>
<dbReference type="Proteomes" id="UP000540556">
    <property type="component" value="Unassembled WGS sequence"/>
</dbReference>
<evidence type="ECO:0008006" key="4">
    <source>
        <dbReference type="Google" id="ProtNLM"/>
    </source>
</evidence>
<evidence type="ECO:0000313" key="3">
    <source>
        <dbReference type="Proteomes" id="UP000540556"/>
    </source>
</evidence>
<feature type="region of interest" description="Disordered" evidence="1">
    <location>
        <begin position="236"/>
        <end position="260"/>
    </location>
</feature>
<protein>
    <recommendedName>
        <fullName evidence="4">GNAT family N-acetyltransferase</fullName>
    </recommendedName>
</protein>
<dbReference type="AlphaFoldDB" id="A0A7W4KER3"/>
<accession>A0A7W4KER3</accession>
<dbReference type="RefSeq" id="WP_182950063.1">
    <property type="nucleotide sequence ID" value="NZ_JABEQK010000007.1"/>
</dbReference>
<keyword evidence="3" id="KW-1185">Reference proteome</keyword>
<evidence type="ECO:0000313" key="2">
    <source>
        <dbReference type="EMBL" id="MBB2205544.1"/>
    </source>
</evidence>
<proteinExistence type="predicted"/>
<reference evidence="2 3" key="1">
    <citation type="submission" date="2020-04" db="EMBL/GenBank/DDBJ databases">
        <title>Description of novel Gluconacetobacter.</title>
        <authorList>
            <person name="Sombolestani A."/>
        </authorList>
    </citation>
    <scope>NUCLEOTIDE SEQUENCE [LARGE SCALE GENOMIC DNA]</scope>
    <source>
        <strain evidence="2 3">LMG 27800</strain>
    </source>
</reference>
<sequence>MGTQLRPLLDAIEINHGPRIELGRYFLQLAEEARKLGISLHMGRGSDRLNEVNKRNQDTWKPLSPVYDPDVSGINEETAIYVEGQYDGDPVVTLILRRYDWPQSTLREEWESGRFAYRDPATQMQSDERWIAETPMAAEISGRVVFVGGLWSHPAFRRKRLPVLTIALMRSISLAVWGPDFSIGMIETGPMTRALLPLYGYPPMQPGMKIVGGWRTFESNLIWETPEMMTNHILNNLTGTNQPDQRNRTDEGIRRARAPR</sequence>
<name>A0A7W4KER3_9PROT</name>
<comment type="caution">
    <text evidence="2">The sequence shown here is derived from an EMBL/GenBank/DDBJ whole genome shotgun (WGS) entry which is preliminary data.</text>
</comment>
<dbReference type="EMBL" id="JABEQK010000007">
    <property type="protein sequence ID" value="MBB2205544.1"/>
    <property type="molecule type" value="Genomic_DNA"/>
</dbReference>